<comment type="caution">
    <text evidence="9">The sequence shown here is derived from an EMBL/GenBank/DDBJ whole genome shotgun (WGS) entry which is preliminary data.</text>
</comment>
<sequence length="342" mass="37064">MLTNPSQLILRNAGLIENQRLLLLNVEADTLCHDLLPSCKSVTALALDFNHYQQQRRHEDARLQLSFGHALPGDDKFDVVVVFFPKAKALAPYLFALAAWHLAPQGQLLVCGENKGGIKSVDKLLGTDFSKPVKLDNARHCLLYSAELIGAATKPRIEDFVSRYTLALPTGEVTICNMVGVFSDKKLDEGTALLLDNLPSLSGRVLDFGCGAGVIAIALKKANPALELECVDINAMALLSCQLSLKANGMDAKVFASDGLAQVEGSFDAIISNPPFHDGLSSTTDIATRFVADSKTRLKSGGQWHIVANRHLPYSDTVAAVFGKVNISAENNKYKVYSNQNR</sequence>
<evidence type="ECO:0000256" key="1">
    <source>
        <dbReference type="ARBA" id="ARBA00022490"/>
    </source>
</evidence>
<dbReference type="InterPro" id="IPR007848">
    <property type="entry name" value="Small_mtfrase_dom"/>
</dbReference>
<proteinExistence type="inferred from homology"/>
<accession>A0ABS5V2S6</accession>
<evidence type="ECO:0000256" key="4">
    <source>
        <dbReference type="ARBA" id="ARBA00022679"/>
    </source>
</evidence>
<dbReference type="GO" id="GO:0032259">
    <property type="term" value="P:methylation"/>
    <property type="evidence" value="ECO:0007669"/>
    <property type="project" value="UniProtKB-KW"/>
</dbReference>
<dbReference type="PANTHER" id="PTHR47816:SF4">
    <property type="entry name" value="RIBOSOMAL RNA SMALL SUBUNIT METHYLTRANSFERASE C"/>
    <property type="match status" value="1"/>
</dbReference>
<comment type="function">
    <text evidence="6">Specifically methylates the guanine in position 1207 of 16S rRNA in the 30S particle.</text>
</comment>
<dbReference type="InterPro" id="IPR002052">
    <property type="entry name" value="DNA_methylase_N6_adenine_CS"/>
</dbReference>
<dbReference type="CDD" id="cd02440">
    <property type="entry name" value="AdoMet_MTases"/>
    <property type="match status" value="1"/>
</dbReference>
<comment type="subunit">
    <text evidence="6">Monomer.</text>
</comment>
<keyword evidence="1 6" id="KW-0963">Cytoplasm</keyword>
<evidence type="ECO:0000259" key="7">
    <source>
        <dbReference type="Pfam" id="PF05175"/>
    </source>
</evidence>
<dbReference type="RefSeq" id="WP_214506429.1">
    <property type="nucleotide sequence ID" value="NZ_JAHEPS010000002.1"/>
</dbReference>
<keyword evidence="3 6" id="KW-0489">Methyltransferase</keyword>
<evidence type="ECO:0000259" key="8">
    <source>
        <dbReference type="Pfam" id="PF08468"/>
    </source>
</evidence>
<dbReference type="EC" id="2.1.1.172" evidence="6"/>
<reference evidence="9 10" key="1">
    <citation type="submission" date="2021-05" db="EMBL/GenBank/DDBJ databases">
        <title>Shewanella sp. JM162201.</title>
        <authorList>
            <person name="Xu S."/>
            <person name="Li A."/>
        </authorList>
    </citation>
    <scope>NUCLEOTIDE SEQUENCE [LARGE SCALE GENOMIC DNA]</scope>
    <source>
        <strain evidence="9 10">JM162201</strain>
    </source>
</reference>
<gene>
    <name evidence="6" type="primary">rsmC</name>
    <name evidence="9" type="ORF">KJI95_06785</name>
</gene>
<evidence type="ECO:0000313" key="9">
    <source>
        <dbReference type="EMBL" id="MBT1444230.1"/>
    </source>
</evidence>
<dbReference type="EMBL" id="JAHEPS010000002">
    <property type="protein sequence ID" value="MBT1444230.1"/>
    <property type="molecule type" value="Genomic_DNA"/>
</dbReference>
<feature type="domain" description="Methyltransferase small N-terminal" evidence="8">
    <location>
        <begin position="6"/>
        <end position="164"/>
    </location>
</feature>
<dbReference type="InterPro" id="IPR013675">
    <property type="entry name" value="Mtase_sm_N"/>
</dbReference>
<dbReference type="Gene3D" id="3.40.50.150">
    <property type="entry name" value="Vaccinia Virus protein VP39"/>
    <property type="match status" value="2"/>
</dbReference>
<evidence type="ECO:0000256" key="6">
    <source>
        <dbReference type="HAMAP-Rule" id="MF_01862"/>
    </source>
</evidence>
<dbReference type="GO" id="GO:0008168">
    <property type="term" value="F:methyltransferase activity"/>
    <property type="evidence" value="ECO:0007669"/>
    <property type="project" value="UniProtKB-KW"/>
</dbReference>
<dbReference type="SUPFAM" id="SSF53335">
    <property type="entry name" value="S-adenosyl-L-methionine-dependent methyltransferases"/>
    <property type="match status" value="1"/>
</dbReference>
<evidence type="ECO:0000256" key="2">
    <source>
        <dbReference type="ARBA" id="ARBA00022552"/>
    </source>
</evidence>
<evidence type="ECO:0000313" key="10">
    <source>
        <dbReference type="Proteomes" id="UP001195903"/>
    </source>
</evidence>
<keyword evidence="2 6" id="KW-0698">rRNA processing</keyword>
<keyword evidence="10" id="KW-1185">Reference proteome</keyword>
<dbReference type="PROSITE" id="PS00092">
    <property type="entry name" value="N6_MTASE"/>
    <property type="match status" value="1"/>
</dbReference>
<protein>
    <recommendedName>
        <fullName evidence="6">Ribosomal RNA small subunit methyltransferase C</fullName>
        <ecNumber evidence="6">2.1.1.172</ecNumber>
    </recommendedName>
    <alternativeName>
        <fullName evidence="6">16S rRNA m2G1207 methyltransferase</fullName>
    </alternativeName>
    <alternativeName>
        <fullName evidence="6">rRNA (guanine-N(2)-)-methyltransferase RsmC</fullName>
    </alternativeName>
</protein>
<dbReference type="Pfam" id="PF05175">
    <property type="entry name" value="MTS"/>
    <property type="match status" value="1"/>
</dbReference>
<dbReference type="Proteomes" id="UP001195903">
    <property type="component" value="Unassembled WGS sequence"/>
</dbReference>
<keyword evidence="5 6" id="KW-0949">S-adenosyl-L-methionine</keyword>
<comment type="subcellular location">
    <subcellularLocation>
        <location evidence="6">Cytoplasm</location>
    </subcellularLocation>
</comment>
<dbReference type="Pfam" id="PF08468">
    <property type="entry name" value="MTS_N"/>
    <property type="match status" value="1"/>
</dbReference>
<evidence type="ECO:0000256" key="5">
    <source>
        <dbReference type="ARBA" id="ARBA00022691"/>
    </source>
</evidence>
<name>A0ABS5V2S6_9GAMM</name>
<feature type="domain" description="Methyltransferase small" evidence="7">
    <location>
        <begin position="172"/>
        <end position="338"/>
    </location>
</feature>
<dbReference type="InterPro" id="IPR029063">
    <property type="entry name" value="SAM-dependent_MTases_sf"/>
</dbReference>
<evidence type="ECO:0000256" key="3">
    <source>
        <dbReference type="ARBA" id="ARBA00022603"/>
    </source>
</evidence>
<organism evidence="9 10">
    <name type="scientific">Shewanella jiangmenensis</name>
    <dbReference type="NCBI Taxonomy" id="2837387"/>
    <lineage>
        <taxon>Bacteria</taxon>
        <taxon>Pseudomonadati</taxon>
        <taxon>Pseudomonadota</taxon>
        <taxon>Gammaproteobacteria</taxon>
        <taxon>Alteromonadales</taxon>
        <taxon>Shewanellaceae</taxon>
        <taxon>Shewanella</taxon>
    </lineage>
</organism>
<comment type="catalytic activity">
    <reaction evidence="6">
        <text>guanosine(1207) in 16S rRNA + S-adenosyl-L-methionine = N(2)-methylguanosine(1207) in 16S rRNA + S-adenosyl-L-homocysteine + H(+)</text>
        <dbReference type="Rhea" id="RHEA:42736"/>
        <dbReference type="Rhea" id="RHEA-COMP:10213"/>
        <dbReference type="Rhea" id="RHEA-COMP:10214"/>
        <dbReference type="ChEBI" id="CHEBI:15378"/>
        <dbReference type="ChEBI" id="CHEBI:57856"/>
        <dbReference type="ChEBI" id="CHEBI:59789"/>
        <dbReference type="ChEBI" id="CHEBI:74269"/>
        <dbReference type="ChEBI" id="CHEBI:74481"/>
        <dbReference type="EC" id="2.1.1.172"/>
    </reaction>
</comment>
<keyword evidence="4 6" id="KW-0808">Transferase</keyword>
<comment type="similarity">
    <text evidence="6">Belongs to the methyltransferase superfamily. RsmC family.</text>
</comment>
<dbReference type="InterPro" id="IPR046977">
    <property type="entry name" value="RsmC/RlmG"/>
</dbReference>
<dbReference type="PANTHER" id="PTHR47816">
    <property type="entry name" value="RIBOSOMAL RNA SMALL SUBUNIT METHYLTRANSFERASE C"/>
    <property type="match status" value="1"/>
</dbReference>
<dbReference type="HAMAP" id="MF_01862">
    <property type="entry name" value="16SrRNA_methyltr_C"/>
    <property type="match status" value="1"/>
</dbReference>
<dbReference type="InterPro" id="IPR023543">
    <property type="entry name" value="rRNA_ssu_MeTfrase_C"/>
</dbReference>